<feature type="coiled-coil region" evidence="1">
    <location>
        <begin position="578"/>
        <end position="605"/>
    </location>
</feature>
<feature type="compositionally biased region" description="Basic and acidic residues" evidence="2">
    <location>
        <begin position="419"/>
        <end position="436"/>
    </location>
</feature>
<feature type="region of interest" description="Disordered" evidence="2">
    <location>
        <begin position="704"/>
        <end position="739"/>
    </location>
</feature>
<feature type="compositionally biased region" description="Basic and acidic residues" evidence="2">
    <location>
        <begin position="730"/>
        <end position="739"/>
    </location>
</feature>
<dbReference type="PANTHER" id="PTHR31099:SF49">
    <property type="entry name" value="MYOSIN HEAVY CHAIN-LIKE PROTEIN"/>
    <property type="match status" value="1"/>
</dbReference>
<dbReference type="PANTHER" id="PTHR31099">
    <property type="entry name" value="OS06G0165300 PROTEIN"/>
    <property type="match status" value="1"/>
</dbReference>
<dbReference type="AlphaFoldDB" id="A0A392M1C0"/>
<accession>A0A392M1C0</accession>
<evidence type="ECO:0000259" key="3">
    <source>
        <dbReference type="Pfam" id="PF04195"/>
    </source>
</evidence>
<feature type="compositionally biased region" description="Polar residues" evidence="2">
    <location>
        <begin position="386"/>
        <end position="397"/>
    </location>
</feature>
<protein>
    <recommendedName>
        <fullName evidence="3">Transposase (putative) gypsy type domain-containing protein</fullName>
    </recommendedName>
</protein>
<sequence length="739" mass="82385">MVILRELNNDGFPCEPFIPPSDFKLIRSHYTRADGTLNKKGYYSEIFGVPMTSSDVESSVGSDGEVNINCTITVGSSFTRKELTVYQPRPTGSTNEMNTLSRYTSEDSVAAFRSTVSLSFNKNEEEITLEPVGENEIVTTVGEVEPHYFYMYGAVIHTFNIWFPFSNFELQILNILSVAPVQLSPNSWGFVRAFEILCGGLGISPSLHVFFSFYHIKSLTHGRPDSLCAQPKKGLFELYASNFKNYQDSFFRVRYGTGYPALMFDSENRRQFPFYWTPKPKLVRGVVEAKLTPFEAKTIGFLSHFTNMVTRDLLNCNGNPLAVSTSVLFLTSYREFIFAKGMKRVSEKEFAAFLELAAHKQKHPDAGTGLHLVIGDDTKGTKRKQASTAETGGSNVQELPKKKKRSLVKGQARPNTRAMKKDEGGASKATCDDMAKGEPVGGNPGETMQKKNGDSVEEGKNDNATIEPLNIDSTSLQTPTESVEKTGSQSPWARMFNPIAFIEENLLKGGDPSVFAELELPTLRGKAFGHQLKALLYNYYLSECQDSAVSTSKAEAEKVSNSVHDIESRYTEVKDKLLKDLEDQRVAHAKEVANLKNQIEESDKKRITAVRKAKELHDSRSEFFSLFFQARAKMLYQYNKRIESQGKTASLEGEVLELKKEAAANYAEGFMMSIQQMKALYPEATSDNLAGLDIMKKVVDGKLVPWGDSEGEDEENEHDGETDGEEENKGEDGSPEKTP</sequence>
<dbReference type="Pfam" id="PF04195">
    <property type="entry name" value="Transposase_28"/>
    <property type="match status" value="1"/>
</dbReference>
<feature type="compositionally biased region" description="Basic and acidic residues" evidence="2">
    <location>
        <begin position="448"/>
        <end position="461"/>
    </location>
</feature>
<feature type="compositionally biased region" description="Acidic residues" evidence="2">
    <location>
        <begin position="709"/>
        <end position="729"/>
    </location>
</feature>
<feature type="region of interest" description="Disordered" evidence="2">
    <location>
        <begin position="376"/>
        <end position="489"/>
    </location>
</feature>
<evidence type="ECO:0000256" key="1">
    <source>
        <dbReference type="SAM" id="Coils"/>
    </source>
</evidence>
<evidence type="ECO:0000256" key="2">
    <source>
        <dbReference type="SAM" id="MobiDB-lite"/>
    </source>
</evidence>
<feature type="domain" description="Transposase (putative) gypsy type" evidence="3">
    <location>
        <begin position="163"/>
        <end position="217"/>
    </location>
</feature>
<comment type="caution">
    <text evidence="4">The sequence shown here is derived from an EMBL/GenBank/DDBJ whole genome shotgun (WGS) entry which is preliminary data.</text>
</comment>
<feature type="compositionally biased region" description="Polar residues" evidence="2">
    <location>
        <begin position="471"/>
        <end position="489"/>
    </location>
</feature>
<proteinExistence type="predicted"/>
<organism evidence="4 5">
    <name type="scientific">Trifolium medium</name>
    <dbReference type="NCBI Taxonomy" id="97028"/>
    <lineage>
        <taxon>Eukaryota</taxon>
        <taxon>Viridiplantae</taxon>
        <taxon>Streptophyta</taxon>
        <taxon>Embryophyta</taxon>
        <taxon>Tracheophyta</taxon>
        <taxon>Spermatophyta</taxon>
        <taxon>Magnoliopsida</taxon>
        <taxon>eudicotyledons</taxon>
        <taxon>Gunneridae</taxon>
        <taxon>Pentapetalae</taxon>
        <taxon>rosids</taxon>
        <taxon>fabids</taxon>
        <taxon>Fabales</taxon>
        <taxon>Fabaceae</taxon>
        <taxon>Papilionoideae</taxon>
        <taxon>50 kb inversion clade</taxon>
        <taxon>NPAAA clade</taxon>
        <taxon>Hologalegina</taxon>
        <taxon>IRL clade</taxon>
        <taxon>Trifolieae</taxon>
        <taxon>Trifolium</taxon>
    </lineage>
</organism>
<gene>
    <name evidence="4" type="ORF">A2U01_0001817</name>
</gene>
<dbReference type="Proteomes" id="UP000265520">
    <property type="component" value="Unassembled WGS sequence"/>
</dbReference>
<name>A0A392M1C0_9FABA</name>
<reference evidence="4 5" key="1">
    <citation type="journal article" date="2018" name="Front. Plant Sci.">
        <title>Red Clover (Trifolium pratense) and Zigzag Clover (T. medium) - A Picture of Genomic Similarities and Differences.</title>
        <authorList>
            <person name="Dluhosova J."/>
            <person name="Istvanek J."/>
            <person name="Nedelnik J."/>
            <person name="Repkova J."/>
        </authorList>
    </citation>
    <scope>NUCLEOTIDE SEQUENCE [LARGE SCALE GENOMIC DNA]</scope>
    <source>
        <strain evidence="5">cv. 10/8</strain>
        <tissue evidence="4">Leaf</tissue>
    </source>
</reference>
<dbReference type="InterPro" id="IPR007321">
    <property type="entry name" value="Transposase_28"/>
</dbReference>
<dbReference type="EMBL" id="LXQA010001802">
    <property type="protein sequence ID" value="MCH81039.1"/>
    <property type="molecule type" value="Genomic_DNA"/>
</dbReference>
<evidence type="ECO:0000313" key="5">
    <source>
        <dbReference type="Proteomes" id="UP000265520"/>
    </source>
</evidence>
<keyword evidence="1" id="KW-0175">Coiled coil</keyword>
<keyword evidence="5" id="KW-1185">Reference proteome</keyword>
<evidence type="ECO:0000313" key="4">
    <source>
        <dbReference type="EMBL" id="MCH81039.1"/>
    </source>
</evidence>